<evidence type="ECO:0000313" key="3">
    <source>
        <dbReference type="Proteomes" id="UP000009183"/>
    </source>
</evidence>
<sequence>MRSDPGTVLVRRLRVGRSKMGLIMWRTGWIRSSGLGSHLEELVLVWKIWVIPVFLIHYCNALLIQSL</sequence>
<keyword evidence="3" id="KW-1185">Reference proteome</keyword>
<evidence type="ECO:0000313" key="2">
    <source>
        <dbReference type="EMBL" id="CBI41118.3"/>
    </source>
</evidence>
<keyword evidence="1" id="KW-0472">Membrane</keyword>
<dbReference type="AlphaFoldDB" id="D7UEF8"/>
<dbReference type="Proteomes" id="UP000009183">
    <property type="component" value="Unassembled WGS sequence, unordered"/>
</dbReference>
<keyword evidence="1" id="KW-0812">Transmembrane</keyword>
<dbReference type="PaxDb" id="29760-VIT_00s1608g00010.t01"/>
<accession>D7UEF8</accession>
<dbReference type="HOGENOM" id="CLU_2927294_0_0_1"/>
<feature type="transmembrane region" description="Helical" evidence="1">
    <location>
        <begin position="44"/>
        <end position="64"/>
    </location>
</feature>
<evidence type="ECO:0000256" key="1">
    <source>
        <dbReference type="SAM" id="Phobius"/>
    </source>
</evidence>
<reference evidence="3" key="1">
    <citation type="journal article" date="2007" name="Nature">
        <title>The grapevine genome sequence suggests ancestral hexaploidization in major angiosperm phyla.</title>
        <authorList>
            <consortium name="The French-Italian Public Consortium for Grapevine Genome Characterization."/>
            <person name="Jaillon O."/>
            <person name="Aury J.-M."/>
            <person name="Noel B."/>
            <person name="Policriti A."/>
            <person name="Clepet C."/>
            <person name="Casagrande A."/>
            <person name="Choisne N."/>
            <person name="Aubourg S."/>
            <person name="Vitulo N."/>
            <person name="Jubin C."/>
            <person name="Vezzi A."/>
            <person name="Legeai F."/>
            <person name="Hugueney P."/>
            <person name="Dasilva C."/>
            <person name="Horner D."/>
            <person name="Mica E."/>
            <person name="Jublot D."/>
            <person name="Poulain J."/>
            <person name="Bruyere C."/>
            <person name="Billault A."/>
            <person name="Segurens B."/>
            <person name="Gouyvenoux M."/>
            <person name="Ugarte E."/>
            <person name="Cattonaro F."/>
            <person name="Anthouard V."/>
            <person name="Vico V."/>
            <person name="Del Fabbro C."/>
            <person name="Alaux M."/>
            <person name="Di Gaspero G."/>
            <person name="Dumas V."/>
            <person name="Felice N."/>
            <person name="Paillard S."/>
            <person name="Juman I."/>
            <person name="Moroldo M."/>
            <person name="Scalabrin S."/>
            <person name="Canaguier A."/>
            <person name="Le Clainche I."/>
            <person name="Malacrida G."/>
            <person name="Durand E."/>
            <person name="Pesole G."/>
            <person name="Laucou V."/>
            <person name="Chatelet P."/>
            <person name="Merdinoglu D."/>
            <person name="Delledonne M."/>
            <person name="Pezzotti M."/>
            <person name="Lecharny A."/>
            <person name="Scarpelli C."/>
            <person name="Artiguenave F."/>
            <person name="Pe M.E."/>
            <person name="Valle G."/>
            <person name="Morgante M."/>
            <person name="Caboche M."/>
            <person name="Adam-Blondon A.-F."/>
            <person name="Weissenbach J."/>
            <person name="Quetier F."/>
            <person name="Wincker P."/>
        </authorList>
    </citation>
    <scope>NUCLEOTIDE SEQUENCE [LARGE SCALE GENOMIC DNA]</scope>
    <source>
        <strain evidence="3">cv. Pinot noir / PN40024</strain>
    </source>
</reference>
<dbReference type="InParanoid" id="D7UEF8"/>
<protein>
    <submittedName>
        <fullName evidence="2">Uncharacterized protein</fullName>
    </submittedName>
</protein>
<gene>
    <name evidence="2" type="ORF">VIT_00s1608g00010</name>
</gene>
<organism evidence="2 3">
    <name type="scientific">Vitis vinifera</name>
    <name type="common">Grape</name>
    <dbReference type="NCBI Taxonomy" id="29760"/>
    <lineage>
        <taxon>Eukaryota</taxon>
        <taxon>Viridiplantae</taxon>
        <taxon>Streptophyta</taxon>
        <taxon>Embryophyta</taxon>
        <taxon>Tracheophyta</taxon>
        <taxon>Spermatophyta</taxon>
        <taxon>Magnoliopsida</taxon>
        <taxon>eudicotyledons</taxon>
        <taxon>Gunneridae</taxon>
        <taxon>Pentapetalae</taxon>
        <taxon>rosids</taxon>
        <taxon>Vitales</taxon>
        <taxon>Vitaceae</taxon>
        <taxon>Viteae</taxon>
        <taxon>Vitis</taxon>
    </lineage>
</organism>
<proteinExistence type="predicted"/>
<keyword evidence="1" id="KW-1133">Transmembrane helix</keyword>
<dbReference type="EMBL" id="FN596902">
    <property type="protein sequence ID" value="CBI41118.3"/>
    <property type="molecule type" value="Genomic_DNA"/>
</dbReference>
<name>D7UEF8_VITVI</name>